<dbReference type="InterPro" id="IPR018151">
    <property type="entry name" value="TF_GreA/GreB_CS"/>
</dbReference>
<dbReference type="PROSITE" id="PS00830">
    <property type="entry name" value="GREAB_2"/>
    <property type="match status" value="1"/>
</dbReference>
<name>F3ZX94_MAHA5</name>
<dbReference type="GO" id="GO:0003746">
    <property type="term" value="F:translation elongation factor activity"/>
    <property type="evidence" value="ECO:0007669"/>
    <property type="project" value="UniProtKB-KW"/>
</dbReference>
<dbReference type="GO" id="GO:0003677">
    <property type="term" value="F:DNA binding"/>
    <property type="evidence" value="ECO:0007669"/>
    <property type="project" value="InterPro"/>
</dbReference>
<protein>
    <submittedName>
        <fullName evidence="2">GreA/GreB family elongation factor</fullName>
    </submittedName>
</protein>
<dbReference type="RefSeq" id="WP_013780981.1">
    <property type="nucleotide sequence ID" value="NC_015520.1"/>
</dbReference>
<dbReference type="AlphaFoldDB" id="F3ZX94"/>
<dbReference type="EMBL" id="CP002360">
    <property type="protein sequence ID" value="AEE96551.1"/>
    <property type="molecule type" value="Genomic_DNA"/>
</dbReference>
<dbReference type="GO" id="GO:0006354">
    <property type="term" value="P:DNA-templated transcription elongation"/>
    <property type="evidence" value="ECO:0007669"/>
    <property type="project" value="TreeGrafter"/>
</dbReference>
<dbReference type="STRING" id="697281.Mahau_1357"/>
<dbReference type="Pfam" id="PF01272">
    <property type="entry name" value="GreA_GreB"/>
    <property type="match status" value="1"/>
</dbReference>
<dbReference type="InterPro" id="IPR001437">
    <property type="entry name" value="Tscrpt_elong_fac_GreA/B_C"/>
</dbReference>
<dbReference type="SUPFAM" id="SSF54534">
    <property type="entry name" value="FKBP-like"/>
    <property type="match status" value="1"/>
</dbReference>
<accession>F3ZX94</accession>
<dbReference type="PANTHER" id="PTHR30437">
    <property type="entry name" value="TRANSCRIPTION ELONGATION FACTOR GREA"/>
    <property type="match status" value="1"/>
</dbReference>
<dbReference type="eggNOG" id="COG0782">
    <property type="taxonomic scope" value="Bacteria"/>
</dbReference>
<reference evidence="3" key="1">
    <citation type="submission" date="2010-11" db="EMBL/GenBank/DDBJ databases">
        <title>The complete genome of Mahella australiensis DSM 15567.</title>
        <authorList>
            <consortium name="US DOE Joint Genome Institute (JGI-PGF)"/>
            <person name="Lucas S."/>
            <person name="Copeland A."/>
            <person name="Lapidus A."/>
            <person name="Bruce D."/>
            <person name="Goodwin L."/>
            <person name="Pitluck S."/>
            <person name="Kyrpides N."/>
            <person name="Mavromatis K."/>
            <person name="Pagani I."/>
            <person name="Ivanova N."/>
            <person name="Teshima H."/>
            <person name="Brettin T."/>
            <person name="Detter J.C."/>
            <person name="Han C."/>
            <person name="Tapia R."/>
            <person name="Land M."/>
            <person name="Hauser L."/>
            <person name="Markowitz V."/>
            <person name="Cheng J.-F."/>
            <person name="Hugenholtz P."/>
            <person name="Woyke T."/>
            <person name="Wu D."/>
            <person name="Spring S."/>
            <person name="Pukall R."/>
            <person name="Steenblock K."/>
            <person name="Schneider S."/>
            <person name="Klenk H.-P."/>
            <person name="Eisen J.A."/>
        </authorList>
    </citation>
    <scope>NUCLEOTIDE SEQUENCE [LARGE SCALE GENOMIC DNA]</scope>
    <source>
        <strain evidence="3">DSM 15567 / CIP 107919 / 50-1 BON</strain>
    </source>
</reference>
<proteinExistence type="predicted"/>
<dbReference type="InterPro" id="IPR036953">
    <property type="entry name" value="GreA/GreB_C_sf"/>
</dbReference>
<keyword evidence="3" id="KW-1185">Reference proteome</keyword>
<dbReference type="GO" id="GO:0070063">
    <property type="term" value="F:RNA polymerase binding"/>
    <property type="evidence" value="ECO:0007669"/>
    <property type="project" value="InterPro"/>
</dbReference>
<feature type="domain" description="Transcription elongation factor GreA/GreB C-terminal" evidence="1">
    <location>
        <begin position="66"/>
        <end position="137"/>
    </location>
</feature>
<keyword evidence="2" id="KW-0648">Protein biosynthesis</keyword>
<keyword evidence="2" id="KW-0251">Elongation factor</keyword>
<organism evidence="2 3">
    <name type="scientific">Mahella australiensis (strain DSM 15567 / CIP 107919 / 50-1 BON)</name>
    <dbReference type="NCBI Taxonomy" id="697281"/>
    <lineage>
        <taxon>Bacteria</taxon>
        <taxon>Bacillati</taxon>
        <taxon>Bacillota</taxon>
        <taxon>Clostridia</taxon>
        <taxon>Thermoanaerobacterales</taxon>
        <taxon>Thermoanaerobacterales Family IV. Incertae Sedis</taxon>
        <taxon>Mahella</taxon>
    </lineage>
</organism>
<dbReference type="InterPro" id="IPR023459">
    <property type="entry name" value="Tscrpt_elong_fac_GreA/B_fam"/>
</dbReference>
<sequence length="138" mass="15872">MLNLAFSDGYYDKLRQHLDAIKSKKDDMIDRYFPELNAERYDFMQLMDDYIKRLGELLQQNCDTPFVIIGSTVKVRDIDDDYTITFTLVCPHESNPVKGCISYLSPIGKSLLLKKAGEIVSVVTPNGEVRYEILEIKI</sequence>
<evidence type="ECO:0000313" key="2">
    <source>
        <dbReference type="EMBL" id="AEE96551.1"/>
    </source>
</evidence>
<gene>
    <name evidence="2" type="ordered locus">Mahau_1357</name>
</gene>
<dbReference type="OrthoDB" id="2898253at2"/>
<dbReference type="KEGG" id="mas:Mahau_1357"/>
<evidence type="ECO:0000259" key="1">
    <source>
        <dbReference type="Pfam" id="PF01272"/>
    </source>
</evidence>
<dbReference type="Proteomes" id="UP000008457">
    <property type="component" value="Chromosome"/>
</dbReference>
<dbReference type="GO" id="GO:0032784">
    <property type="term" value="P:regulation of DNA-templated transcription elongation"/>
    <property type="evidence" value="ECO:0007669"/>
    <property type="project" value="InterPro"/>
</dbReference>
<dbReference type="PANTHER" id="PTHR30437:SF4">
    <property type="entry name" value="TRANSCRIPTION ELONGATION FACTOR GREA"/>
    <property type="match status" value="1"/>
</dbReference>
<reference evidence="2 3" key="2">
    <citation type="journal article" date="2011" name="Stand. Genomic Sci.">
        <title>Complete genome sequence of Mahella australiensis type strain (50-1 BON).</title>
        <authorList>
            <person name="Sikorski J."/>
            <person name="Teshima H."/>
            <person name="Nolan M."/>
            <person name="Lucas S."/>
            <person name="Hammon N."/>
            <person name="Deshpande S."/>
            <person name="Cheng J.F."/>
            <person name="Pitluck S."/>
            <person name="Liolios K."/>
            <person name="Pagani I."/>
            <person name="Ivanova N."/>
            <person name="Huntemann M."/>
            <person name="Mavromatis K."/>
            <person name="Ovchinikova G."/>
            <person name="Pati A."/>
            <person name="Tapia R."/>
            <person name="Han C."/>
            <person name="Goodwin L."/>
            <person name="Chen A."/>
            <person name="Palaniappan K."/>
            <person name="Land M."/>
            <person name="Hauser L."/>
            <person name="Ngatchou-Djao O.D."/>
            <person name="Rohde M."/>
            <person name="Pukall R."/>
            <person name="Spring S."/>
            <person name="Abt B."/>
            <person name="Goker M."/>
            <person name="Detter J.C."/>
            <person name="Woyke T."/>
            <person name="Bristow J."/>
            <person name="Markowitz V."/>
            <person name="Hugenholtz P."/>
            <person name="Eisen J.A."/>
            <person name="Kyrpides N.C."/>
            <person name="Klenk H.P."/>
            <person name="Lapidus A."/>
        </authorList>
    </citation>
    <scope>NUCLEOTIDE SEQUENCE [LARGE SCALE GENOMIC DNA]</scope>
    <source>
        <strain evidence="3">DSM 15567 / CIP 107919 / 50-1 BON</strain>
    </source>
</reference>
<dbReference type="Gene3D" id="3.10.50.30">
    <property type="entry name" value="Transcription elongation factor, GreA/GreB, C-terminal domain"/>
    <property type="match status" value="1"/>
</dbReference>
<evidence type="ECO:0000313" key="3">
    <source>
        <dbReference type="Proteomes" id="UP000008457"/>
    </source>
</evidence>
<dbReference type="HOGENOM" id="CLU_101379_5_0_9"/>